<dbReference type="Pfam" id="PF05212">
    <property type="entry name" value="DUF707"/>
    <property type="match status" value="1"/>
</dbReference>
<dbReference type="AlphaFoldDB" id="A0A1H2TSA7"/>
<evidence type="ECO:0000313" key="2">
    <source>
        <dbReference type="Proteomes" id="UP000199118"/>
    </source>
</evidence>
<dbReference type="RefSeq" id="WP_176954629.1">
    <property type="nucleotide sequence ID" value="NZ_FNMZ01000001.1"/>
</dbReference>
<evidence type="ECO:0008006" key="3">
    <source>
        <dbReference type="Google" id="ProtNLM"/>
    </source>
</evidence>
<accession>A0A1H2TSA7</accession>
<dbReference type="STRING" id="356660.SAMN05444336_1011095"/>
<dbReference type="Proteomes" id="UP000199118">
    <property type="component" value="Unassembled WGS sequence"/>
</dbReference>
<keyword evidence="2" id="KW-1185">Reference proteome</keyword>
<dbReference type="InterPro" id="IPR007877">
    <property type="entry name" value="DUF707"/>
</dbReference>
<protein>
    <recommendedName>
        <fullName evidence="3">DUF707 domain-containing protein</fullName>
    </recommendedName>
</protein>
<evidence type="ECO:0000313" key="1">
    <source>
        <dbReference type="EMBL" id="SDW46657.1"/>
    </source>
</evidence>
<organism evidence="1 2">
    <name type="scientific">Albimonas donghaensis</name>
    <dbReference type="NCBI Taxonomy" id="356660"/>
    <lineage>
        <taxon>Bacteria</taxon>
        <taxon>Pseudomonadati</taxon>
        <taxon>Pseudomonadota</taxon>
        <taxon>Alphaproteobacteria</taxon>
        <taxon>Rhodobacterales</taxon>
        <taxon>Paracoccaceae</taxon>
        <taxon>Albimonas</taxon>
    </lineage>
</organism>
<reference evidence="1 2" key="1">
    <citation type="submission" date="2016-10" db="EMBL/GenBank/DDBJ databases">
        <authorList>
            <person name="de Groot N.N."/>
        </authorList>
    </citation>
    <scope>NUCLEOTIDE SEQUENCE [LARGE SCALE GENOMIC DNA]</scope>
    <source>
        <strain evidence="1 2">DSM 17890</strain>
    </source>
</reference>
<dbReference type="EMBL" id="FNMZ01000001">
    <property type="protein sequence ID" value="SDW46657.1"/>
    <property type="molecule type" value="Genomic_DNA"/>
</dbReference>
<gene>
    <name evidence="1" type="ORF">SAMN05444336_1011095</name>
</gene>
<name>A0A1H2TSA7_9RHOB</name>
<sequence>MTAPLAPRAVVIIRIGASHRVSGWAKTPRAARDWDLVLSPYQDIPDLTEFEPDAVIPEAGGKWDALHKVLTGNPDLIDRAPLIWLPDDDIEADETTVSRLFRIAAEAGLALSQPALTPDSQISHFITVRNPLTRLRRTDFVELMVPLMTPDVLRAVLPEMEARPAAKGLDFIWQDFAPEGAVGIVDAAAVGHHRPIGQHLTGRAKAAGIDVDAERDAWIEARVGKWRRPLALGPGGRVGAFAAAAAGLVVSPGAWRKRHALRIAKHLRAQLLEPSARRVPPPG</sequence>
<proteinExistence type="predicted"/>